<keyword evidence="3" id="KW-1185">Reference proteome</keyword>
<reference evidence="2" key="1">
    <citation type="submission" date="2023-05" db="EMBL/GenBank/DDBJ databases">
        <authorList>
            <person name="Huff M."/>
        </authorList>
    </citation>
    <scope>NUCLEOTIDE SEQUENCE</scope>
</reference>
<proteinExistence type="predicted"/>
<evidence type="ECO:0000313" key="2">
    <source>
        <dbReference type="EMBL" id="CAI9774959.1"/>
    </source>
</evidence>
<sequence length="111" mass="12681">MEFIYLFWNSQHFLYRVPFLENHSVDLQLLYNSRNGNSNISSDTTTHSTTVVDDLQNRLMSATKEFKENLKVHENRRQLFSSNASKNPATPFVRHRPLAAKPAGSTSAVPT</sequence>
<dbReference type="Proteomes" id="UP000834106">
    <property type="component" value="Chromosome 13"/>
</dbReference>
<gene>
    <name evidence="2" type="ORF">FPE_LOCUS22389</name>
</gene>
<protein>
    <submittedName>
        <fullName evidence="2">Uncharacterized protein</fullName>
    </submittedName>
</protein>
<feature type="region of interest" description="Disordered" evidence="1">
    <location>
        <begin position="77"/>
        <end position="111"/>
    </location>
</feature>
<evidence type="ECO:0000256" key="1">
    <source>
        <dbReference type="SAM" id="MobiDB-lite"/>
    </source>
</evidence>
<feature type="compositionally biased region" description="Polar residues" evidence="1">
    <location>
        <begin position="78"/>
        <end position="88"/>
    </location>
</feature>
<organism evidence="2 3">
    <name type="scientific">Fraxinus pennsylvanica</name>
    <dbReference type="NCBI Taxonomy" id="56036"/>
    <lineage>
        <taxon>Eukaryota</taxon>
        <taxon>Viridiplantae</taxon>
        <taxon>Streptophyta</taxon>
        <taxon>Embryophyta</taxon>
        <taxon>Tracheophyta</taxon>
        <taxon>Spermatophyta</taxon>
        <taxon>Magnoliopsida</taxon>
        <taxon>eudicotyledons</taxon>
        <taxon>Gunneridae</taxon>
        <taxon>Pentapetalae</taxon>
        <taxon>asterids</taxon>
        <taxon>lamiids</taxon>
        <taxon>Lamiales</taxon>
        <taxon>Oleaceae</taxon>
        <taxon>Oleeae</taxon>
        <taxon>Fraxinus</taxon>
    </lineage>
</organism>
<dbReference type="EMBL" id="OU503048">
    <property type="protein sequence ID" value="CAI9774959.1"/>
    <property type="molecule type" value="Genomic_DNA"/>
</dbReference>
<name>A0AAD1ZSE9_9LAMI</name>
<dbReference type="AlphaFoldDB" id="A0AAD1ZSE9"/>
<accession>A0AAD1ZSE9</accession>
<evidence type="ECO:0000313" key="3">
    <source>
        <dbReference type="Proteomes" id="UP000834106"/>
    </source>
</evidence>